<dbReference type="AlphaFoldDB" id="A0A4Y2R336"/>
<sequence length="102" mass="11724">MTNLNGNFPDSNFSLQQSCSNIAPQIRTLATNLTRQECKLETSYCTQVSHHKSNFPEACCIKLIANYSKNRVRTQPRIRSGDKTPPKPVALNIRQLDYERRR</sequence>
<reference evidence="3 4" key="1">
    <citation type="journal article" date="2019" name="Sci. Rep.">
        <title>Orb-weaving spider Araneus ventricosus genome elucidates the spidroin gene catalogue.</title>
        <authorList>
            <person name="Kono N."/>
            <person name="Nakamura H."/>
            <person name="Ohtoshi R."/>
            <person name="Moran D.A.P."/>
            <person name="Shinohara A."/>
            <person name="Yoshida Y."/>
            <person name="Fujiwara M."/>
            <person name="Mori M."/>
            <person name="Tomita M."/>
            <person name="Arakawa K."/>
        </authorList>
    </citation>
    <scope>NUCLEOTIDE SEQUENCE [LARGE SCALE GENOMIC DNA]</scope>
</reference>
<protein>
    <submittedName>
        <fullName evidence="3">Uncharacterized protein</fullName>
    </submittedName>
</protein>
<proteinExistence type="predicted"/>
<gene>
    <name evidence="3" type="ORF">AVEN_45296_1</name>
    <name evidence="2" type="ORF">AVEN_90308_1</name>
</gene>
<keyword evidence="4" id="KW-1185">Reference proteome</keyword>
<evidence type="ECO:0000313" key="2">
    <source>
        <dbReference type="EMBL" id="GBN55758.1"/>
    </source>
</evidence>
<name>A0A4Y2R336_ARAVE</name>
<dbReference type="EMBL" id="BGPR01012374">
    <property type="protein sequence ID" value="GBN55758.1"/>
    <property type="molecule type" value="Genomic_DNA"/>
</dbReference>
<dbReference type="Proteomes" id="UP000499080">
    <property type="component" value="Unassembled WGS sequence"/>
</dbReference>
<comment type="caution">
    <text evidence="3">The sequence shown here is derived from an EMBL/GenBank/DDBJ whole genome shotgun (WGS) entry which is preliminary data.</text>
</comment>
<feature type="region of interest" description="Disordered" evidence="1">
    <location>
        <begin position="74"/>
        <end position="102"/>
    </location>
</feature>
<organism evidence="3 4">
    <name type="scientific">Araneus ventricosus</name>
    <name type="common">Orbweaver spider</name>
    <name type="synonym">Epeira ventricosa</name>
    <dbReference type="NCBI Taxonomy" id="182803"/>
    <lineage>
        <taxon>Eukaryota</taxon>
        <taxon>Metazoa</taxon>
        <taxon>Ecdysozoa</taxon>
        <taxon>Arthropoda</taxon>
        <taxon>Chelicerata</taxon>
        <taxon>Arachnida</taxon>
        <taxon>Araneae</taxon>
        <taxon>Araneomorphae</taxon>
        <taxon>Entelegynae</taxon>
        <taxon>Araneoidea</taxon>
        <taxon>Araneidae</taxon>
        <taxon>Araneus</taxon>
    </lineage>
</organism>
<evidence type="ECO:0000313" key="4">
    <source>
        <dbReference type="Proteomes" id="UP000499080"/>
    </source>
</evidence>
<evidence type="ECO:0000256" key="1">
    <source>
        <dbReference type="SAM" id="MobiDB-lite"/>
    </source>
</evidence>
<evidence type="ECO:0000313" key="3">
    <source>
        <dbReference type="EMBL" id="GBN69998.1"/>
    </source>
</evidence>
<accession>A0A4Y2R336</accession>
<dbReference type="EMBL" id="BGPR01015624">
    <property type="protein sequence ID" value="GBN69998.1"/>
    <property type="molecule type" value="Genomic_DNA"/>
</dbReference>